<feature type="transmembrane region" description="Helical" evidence="1">
    <location>
        <begin position="7"/>
        <end position="28"/>
    </location>
</feature>
<evidence type="ECO:0000313" key="3">
    <source>
        <dbReference type="Proteomes" id="UP000005740"/>
    </source>
</evidence>
<dbReference type="EMBL" id="GG704575">
    <property type="protein sequence ID" value="EEX03040.1"/>
    <property type="molecule type" value="Genomic_DNA"/>
</dbReference>
<name>D0CBF2_ACIB2</name>
<dbReference type="BioCyc" id="ABAU575584-HMP:GM69-2111-MONOMER"/>
<evidence type="ECO:0000256" key="1">
    <source>
        <dbReference type="SAM" id="Phobius"/>
    </source>
</evidence>
<gene>
    <name evidence="2" type="ORF">HMPREF0010_02082</name>
</gene>
<feature type="transmembrane region" description="Helical" evidence="1">
    <location>
        <begin position="34"/>
        <end position="53"/>
    </location>
</feature>
<evidence type="ECO:0000313" key="2">
    <source>
        <dbReference type="EMBL" id="EEX03040.1"/>
    </source>
</evidence>
<protein>
    <submittedName>
        <fullName evidence="2">Uncharacterized protein</fullName>
    </submittedName>
</protein>
<dbReference type="Proteomes" id="UP000005740">
    <property type="component" value="Unassembled WGS sequence"/>
</dbReference>
<accession>D0CBF2</accession>
<reference evidence="3" key="1">
    <citation type="journal article" date="2012" name="PLoS ONE">
        <title>The success of Acinetobacter species; genetic, metabolic and virulence attributes.</title>
        <authorList>
            <person name="Peleg A.Y."/>
            <person name="de Breij A."/>
            <person name="Adams M.D."/>
            <person name="Cerqueira G.M."/>
            <person name="Mocali S."/>
            <person name="Galardini M."/>
            <person name="Nibbering P.H."/>
            <person name="Earl A.M."/>
            <person name="Ward D.V."/>
            <person name="Paterson D.L."/>
            <person name="Seifert H."/>
            <person name="Dijkshoorn L."/>
        </authorList>
    </citation>
    <scope>NUCLEOTIDE SEQUENCE [LARGE SCALE GENOMIC DNA]</scope>
    <source>
        <strain evidence="3">ATCC 19606 / DSM 30007 / JCM 6841 / CCUG 19606 / CIP 70.34 / NBRC 109757 / NCIMB 12457 / NCTC 12156 / 81</strain>
    </source>
</reference>
<organism evidence="2 3">
    <name type="scientific">Acinetobacter baumannii (strain ATCC 19606 / DSM 30007 / JCM 6841 / CCUG 19606 / CIP 70.34 / NBRC 109757 / NCIMB 12457 / NCTC 12156 / 81)</name>
    <dbReference type="NCBI Taxonomy" id="575584"/>
    <lineage>
        <taxon>Bacteria</taxon>
        <taxon>Pseudomonadati</taxon>
        <taxon>Pseudomonadota</taxon>
        <taxon>Gammaproteobacteria</taxon>
        <taxon>Moraxellales</taxon>
        <taxon>Moraxellaceae</taxon>
        <taxon>Acinetobacter</taxon>
        <taxon>Acinetobacter calcoaceticus/baumannii complex</taxon>
    </lineage>
</organism>
<sequence length="54" mass="6299">MKNLERNCKIICGILTFIMFEIIWVNIFERIIDLVGFSKFVPVFALALLASFIF</sequence>
<keyword evidence="1" id="KW-0472">Membrane</keyword>
<keyword evidence="1" id="KW-1133">Transmembrane helix</keyword>
<dbReference type="AlphaFoldDB" id="D0CBF2"/>
<proteinExistence type="predicted"/>
<keyword evidence="1" id="KW-0812">Transmembrane</keyword>